<evidence type="ECO:0000313" key="19">
    <source>
        <dbReference type="EMBL" id="CAB4729219.1"/>
    </source>
</evidence>
<dbReference type="AlphaFoldDB" id="A0A6J6S3W9"/>
<evidence type="ECO:0000256" key="9">
    <source>
        <dbReference type="ARBA" id="ARBA00022737"/>
    </source>
</evidence>
<evidence type="ECO:0000256" key="5">
    <source>
        <dbReference type="ARBA" id="ARBA00022490"/>
    </source>
</evidence>
<dbReference type="InterPro" id="IPR038009">
    <property type="entry name" value="GlmU_C_LbH"/>
</dbReference>
<evidence type="ECO:0000256" key="13">
    <source>
        <dbReference type="ARBA" id="ARBA00023268"/>
    </source>
</evidence>
<dbReference type="GO" id="GO:0000287">
    <property type="term" value="F:magnesium ion binding"/>
    <property type="evidence" value="ECO:0007669"/>
    <property type="project" value="InterPro"/>
</dbReference>
<keyword evidence="7" id="KW-0548">Nucleotidyltransferase</keyword>
<dbReference type="PANTHER" id="PTHR43584:SF3">
    <property type="entry name" value="BIFUNCTIONAL PROTEIN GLMU"/>
    <property type="match status" value="1"/>
</dbReference>
<feature type="domain" description="MobA-like NTP transferase" evidence="18">
    <location>
        <begin position="14"/>
        <end position="155"/>
    </location>
</feature>
<dbReference type="InterPro" id="IPR001451">
    <property type="entry name" value="Hexapep"/>
</dbReference>
<dbReference type="GO" id="GO:0009252">
    <property type="term" value="P:peptidoglycan biosynthetic process"/>
    <property type="evidence" value="ECO:0007669"/>
    <property type="project" value="UniProtKB-KW"/>
</dbReference>
<dbReference type="Pfam" id="PF00132">
    <property type="entry name" value="Hexapep"/>
    <property type="match status" value="1"/>
</dbReference>
<gene>
    <name evidence="19" type="ORF">UFOPK2788_00073</name>
</gene>
<evidence type="ECO:0000256" key="11">
    <source>
        <dbReference type="ARBA" id="ARBA00022960"/>
    </source>
</evidence>
<dbReference type="InterPro" id="IPR005882">
    <property type="entry name" value="Bifunctional_GlmU"/>
</dbReference>
<dbReference type="SUPFAM" id="SSF53448">
    <property type="entry name" value="Nucleotide-diphospho-sugar transferases"/>
    <property type="match status" value="1"/>
</dbReference>
<protein>
    <submittedName>
        <fullName evidence="19">Unannotated protein</fullName>
    </submittedName>
</protein>
<dbReference type="NCBIfam" id="NF010932">
    <property type="entry name" value="PRK14352.1"/>
    <property type="match status" value="1"/>
</dbReference>
<dbReference type="SUPFAM" id="SSF51161">
    <property type="entry name" value="Trimeric LpxA-like enzymes"/>
    <property type="match status" value="1"/>
</dbReference>
<dbReference type="GO" id="GO:0003977">
    <property type="term" value="F:UDP-N-acetylglucosamine diphosphorylase activity"/>
    <property type="evidence" value="ECO:0007669"/>
    <property type="project" value="UniProtKB-EC"/>
</dbReference>
<evidence type="ECO:0000256" key="12">
    <source>
        <dbReference type="ARBA" id="ARBA00022984"/>
    </source>
</evidence>
<keyword evidence="14" id="KW-0012">Acyltransferase</keyword>
<accession>A0A6J6S3W9</accession>
<evidence type="ECO:0000256" key="4">
    <source>
        <dbReference type="ARBA" id="ARBA00007947"/>
    </source>
</evidence>
<evidence type="ECO:0000256" key="7">
    <source>
        <dbReference type="ARBA" id="ARBA00022695"/>
    </source>
</evidence>
<reference evidence="19" key="1">
    <citation type="submission" date="2020-05" db="EMBL/GenBank/DDBJ databases">
        <authorList>
            <person name="Chiriac C."/>
            <person name="Salcher M."/>
            <person name="Ghai R."/>
            <person name="Kavagutti S V."/>
        </authorList>
    </citation>
    <scope>NUCLEOTIDE SEQUENCE</scope>
</reference>
<comment type="subcellular location">
    <subcellularLocation>
        <location evidence="2">Cytoplasm</location>
    </subcellularLocation>
</comment>
<keyword evidence="5" id="KW-0963">Cytoplasm</keyword>
<dbReference type="HAMAP" id="MF_01631">
    <property type="entry name" value="GlmU"/>
    <property type="match status" value="1"/>
</dbReference>
<evidence type="ECO:0000256" key="14">
    <source>
        <dbReference type="ARBA" id="ARBA00023315"/>
    </source>
</evidence>
<keyword evidence="6" id="KW-0808">Transferase</keyword>
<evidence type="ECO:0000256" key="8">
    <source>
        <dbReference type="ARBA" id="ARBA00022723"/>
    </source>
</evidence>
<dbReference type="Pfam" id="PF12804">
    <property type="entry name" value="NTP_transf_3"/>
    <property type="match status" value="1"/>
</dbReference>
<dbReference type="NCBIfam" id="TIGR01173">
    <property type="entry name" value="glmU"/>
    <property type="match status" value="1"/>
</dbReference>
<comment type="similarity">
    <text evidence="4">In the N-terminal section; belongs to the N-acetylglucosamine-1-phosphate uridyltransferase family.</text>
</comment>
<keyword evidence="13" id="KW-0511">Multifunctional enzyme</keyword>
<dbReference type="InterPro" id="IPR025877">
    <property type="entry name" value="MobA-like_NTP_Trfase"/>
</dbReference>
<evidence type="ECO:0000256" key="16">
    <source>
        <dbReference type="ARBA" id="ARBA00048247"/>
    </source>
</evidence>
<evidence type="ECO:0000256" key="6">
    <source>
        <dbReference type="ARBA" id="ARBA00022679"/>
    </source>
</evidence>
<dbReference type="GO" id="GO:0005737">
    <property type="term" value="C:cytoplasm"/>
    <property type="evidence" value="ECO:0007669"/>
    <property type="project" value="UniProtKB-SubCell"/>
</dbReference>
<keyword evidence="15" id="KW-0961">Cell wall biogenesis/degradation</keyword>
<evidence type="ECO:0000256" key="2">
    <source>
        <dbReference type="ARBA" id="ARBA00004496"/>
    </source>
</evidence>
<dbReference type="GO" id="GO:0000902">
    <property type="term" value="P:cell morphogenesis"/>
    <property type="evidence" value="ECO:0007669"/>
    <property type="project" value="InterPro"/>
</dbReference>
<dbReference type="EMBL" id="CAEZYV010000006">
    <property type="protein sequence ID" value="CAB4729219.1"/>
    <property type="molecule type" value="Genomic_DNA"/>
</dbReference>
<keyword evidence="8" id="KW-0479">Metal-binding</keyword>
<comment type="similarity">
    <text evidence="3">In the C-terminal section; belongs to the transferase hexapeptide repeat family.</text>
</comment>
<evidence type="ECO:0000256" key="17">
    <source>
        <dbReference type="ARBA" id="ARBA00048493"/>
    </source>
</evidence>
<proteinExistence type="inferred from homology"/>
<comment type="catalytic activity">
    <reaction evidence="17">
        <text>N-acetyl-alpha-D-glucosamine 1-phosphate + UTP + H(+) = UDP-N-acetyl-alpha-D-glucosamine + diphosphate</text>
        <dbReference type="Rhea" id="RHEA:13509"/>
        <dbReference type="ChEBI" id="CHEBI:15378"/>
        <dbReference type="ChEBI" id="CHEBI:33019"/>
        <dbReference type="ChEBI" id="CHEBI:46398"/>
        <dbReference type="ChEBI" id="CHEBI:57705"/>
        <dbReference type="ChEBI" id="CHEBI:57776"/>
        <dbReference type="EC" id="2.7.7.23"/>
    </reaction>
</comment>
<dbReference type="CDD" id="cd02540">
    <property type="entry name" value="GT2_GlmU_N_bac"/>
    <property type="match status" value="1"/>
</dbReference>
<keyword evidence="9" id="KW-0677">Repeat</keyword>
<keyword evidence="12" id="KW-0573">Peptidoglycan synthesis</keyword>
<dbReference type="Gene3D" id="2.160.10.10">
    <property type="entry name" value="Hexapeptide repeat proteins"/>
    <property type="match status" value="1"/>
</dbReference>
<dbReference type="InterPro" id="IPR050065">
    <property type="entry name" value="GlmU-like"/>
</dbReference>
<name>A0A6J6S3W9_9ZZZZ</name>
<dbReference type="InterPro" id="IPR011004">
    <property type="entry name" value="Trimer_LpxA-like_sf"/>
</dbReference>
<evidence type="ECO:0000256" key="3">
    <source>
        <dbReference type="ARBA" id="ARBA00007707"/>
    </source>
</evidence>
<dbReference type="Gene3D" id="3.90.550.10">
    <property type="entry name" value="Spore Coat Polysaccharide Biosynthesis Protein SpsA, Chain A"/>
    <property type="match status" value="1"/>
</dbReference>
<evidence type="ECO:0000256" key="1">
    <source>
        <dbReference type="ARBA" id="ARBA00001946"/>
    </source>
</evidence>
<comment type="cofactor">
    <cofactor evidence="1">
        <name>Mg(2+)</name>
        <dbReference type="ChEBI" id="CHEBI:18420"/>
    </cofactor>
</comment>
<dbReference type="GO" id="GO:0008360">
    <property type="term" value="P:regulation of cell shape"/>
    <property type="evidence" value="ECO:0007669"/>
    <property type="project" value="UniProtKB-KW"/>
</dbReference>
<dbReference type="PANTHER" id="PTHR43584">
    <property type="entry name" value="NUCLEOTIDYL TRANSFERASE"/>
    <property type="match status" value="1"/>
</dbReference>
<keyword evidence="11" id="KW-0133">Cell shape</keyword>
<dbReference type="GO" id="GO:0006048">
    <property type="term" value="P:UDP-N-acetylglucosamine biosynthetic process"/>
    <property type="evidence" value="ECO:0007669"/>
    <property type="project" value="InterPro"/>
</dbReference>
<dbReference type="GO" id="GO:0019134">
    <property type="term" value="F:glucosamine-1-phosphate N-acetyltransferase activity"/>
    <property type="evidence" value="ECO:0007669"/>
    <property type="project" value="UniProtKB-EC"/>
</dbReference>
<evidence type="ECO:0000259" key="18">
    <source>
        <dbReference type="Pfam" id="PF12804"/>
    </source>
</evidence>
<dbReference type="CDD" id="cd03353">
    <property type="entry name" value="LbH_GlmU_C"/>
    <property type="match status" value="1"/>
</dbReference>
<comment type="catalytic activity">
    <reaction evidence="16">
        <text>alpha-D-glucosamine 1-phosphate + acetyl-CoA = N-acetyl-alpha-D-glucosamine 1-phosphate + CoA + H(+)</text>
        <dbReference type="Rhea" id="RHEA:13725"/>
        <dbReference type="ChEBI" id="CHEBI:15378"/>
        <dbReference type="ChEBI" id="CHEBI:57287"/>
        <dbReference type="ChEBI" id="CHEBI:57288"/>
        <dbReference type="ChEBI" id="CHEBI:57776"/>
        <dbReference type="ChEBI" id="CHEBI:58516"/>
        <dbReference type="EC" id="2.3.1.157"/>
    </reaction>
</comment>
<sequence length="483" mass="50302">MGKSQGATAKLDVAIVLAAGEGTRMKSATPKVLHFISGKAIIDHVLSQITKLNPGELRVVVGAGREAVESHVKQIAPNAVTVFQAERNGTGHAVQLALADLKATGTVLICAGDTPLLRSETLGEFIAAHVEAVNSVSVLTAEFPDPTGYGRILRNEAGEIVAIVEERDASDEIKLIDEINTGVYLFDIAALRTSVAKLKADNSQGELYLTDVISDIKASGLRAAAVLSNDYSETLGINDRAQLAECAAIMRDRINYEHMLNGVEIIDPTTTWIDASVKIEADATIFPESWLAGTTTVASNAIIGPRTTLMNVIVAQGASVIESNCVDCEVGSGAKVGPYSYLRAGTKLAAGSKAGAYVEIKNSTIGVGTKVPHLSYVGDAEIGSGTNIGAATVFVNYDGVEKHKTKIGDEVRIGSDTMLVAPVSIGDGAYTAAGSVITDDVPAGAMGVARSKQRNILGWVLRKRASTKSAQAAKAAGASESSE</sequence>
<keyword evidence="10" id="KW-0460">Magnesium</keyword>
<dbReference type="GO" id="GO:0071555">
    <property type="term" value="P:cell wall organization"/>
    <property type="evidence" value="ECO:0007669"/>
    <property type="project" value="UniProtKB-KW"/>
</dbReference>
<evidence type="ECO:0000256" key="10">
    <source>
        <dbReference type="ARBA" id="ARBA00022842"/>
    </source>
</evidence>
<dbReference type="InterPro" id="IPR029044">
    <property type="entry name" value="Nucleotide-diphossugar_trans"/>
</dbReference>
<evidence type="ECO:0000256" key="15">
    <source>
        <dbReference type="ARBA" id="ARBA00023316"/>
    </source>
</evidence>
<organism evidence="19">
    <name type="scientific">freshwater metagenome</name>
    <dbReference type="NCBI Taxonomy" id="449393"/>
    <lineage>
        <taxon>unclassified sequences</taxon>
        <taxon>metagenomes</taxon>
        <taxon>ecological metagenomes</taxon>
    </lineage>
</organism>